<dbReference type="AlphaFoldDB" id="A0A5J4PI26"/>
<sequence>TFGDGDVLMMEVNQQKHTLHFFVNGEQQPVFVQDIPASVRFFGHLLNKNEMFTVLSVKKVQDPQAKDIANQKAVNW</sequence>
<comment type="caution">
    <text evidence="1">The sequence shown here is derived from an EMBL/GenBank/DDBJ whole genome shotgun (WGS) entry which is preliminary data.</text>
</comment>
<accession>A0A5J4PI26</accession>
<feature type="non-terminal residue" evidence="1">
    <location>
        <position position="1"/>
    </location>
</feature>
<organism evidence="1 2">
    <name type="scientific">Streblomastix strix</name>
    <dbReference type="NCBI Taxonomy" id="222440"/>
    <lineage>
        <taxon>Eukaryota</taxon>
        <taxon>Metamonada</taxon>
        <taxon>Preaxostyla</taxon>
        <taxon>Oxymonadida</taxon>
        <taxon>Streblomastigidae</taxon>
        <taxon>Streblomastix</taxon>
    </lineage>
</organism>
<name>A0A5J4PI26_9EUKA</name>
<dbReference type="EMBL" id="SNRW01050800">
    <property type="protein sequence ID" value="KAA6308528.1"/>
    <property type="molecule type" value="Genomic_DNA"/>
</dbReference>
<reference evidence="1 2" key="1">
    <citation type="submission" date="2019-03" db="EMBL/GenBank/DDBJ databases">
        <title>Single cell metagenomics reveals metabolic interactions within the superorganism composed of flagellate Streblomastix strix and complex community of Bacteroidetes bacteria on its surface.</title>
        <authorList>
            <person name="Treitli S.C."/>
            <person name="Kolisko M."/>
            <person name="Husnik F."/>
            <person name="Keeling P."/>
            <person name="Hampl V."/>
        </authorList>
    </citation>
    <scope>NUCLEOTIDE SEQUENCE [LARGE SCALE GENOMIC DNA]</scope>
    <source>
        <strain evidence="1">ST1C</strain>
    </source>
</reference>
<evidence type="ECO:0008006" key="3">
    <source>
        <dbReference type="Google" id="ProtNLM"/>
    </source>
</evidence>
<evidence type="ECO:0000313" key="1">
    <source>
        <dbReference type="EMBL" id="KAA6308528.1"/>
    </source>
</evidence>
<dbReference type="Gene3D" id="2.60.120.920">
    <property type="match status" value="1"/>
</dbReference>
<evidence type="ECO:0000313" key="2">
    <source>
        <dbReference type="Proteomes" id="UP000324800"/>
    </source>
</evidence>
<dbReference type="InterPro" id="IPR043136">
    <property type="entry name" value="B30.2/SPRY_sf"/>
</dbReference>
<proteinExistence type="predicted"/>
<protein>
    <recommendedName>
        <fullName evidence="3">SPRY domain-containing protein</fullName>
    </recommendedName>
</protein>
<gene>
    <name evidence="1" type="ORF">EZS28_056671</name>
</gene>
<dbReference type="Proteomes" id="UP000324800">
    <property type="component" value="Unassembled WGS sequence"/>
</dbReference>